<organism evidence="1 2">
    <name type="scientific">Pseudoalteromonas shioyasakiensis</name>
    <dbReference type="NCBI Taxonomy" id="1190813"/>
    <lineage>
        <taxon>Bacteria</taxon>
        <taxon>Pseudomonadati</taxon>
        <taxon>Pseudomonadota</taxon>
        <taxon>Gammaproteobacteria</taxon>
        <taxon>Alteromonadales</taxon>
        <taxon>Pseudoalteromonadaceae</taxon>
        <taxon>Pseudoalteromonas</taxon>
    </lineage>
</organism>
<evidence type="ECO:0000313" key="2">
    <source>
        <dbReference type="Proteomes" id="UP001156974"/>
    </source>
</evidence>
<dbReference type="Proteomes" id="UP001156974">
    <property type="component" value="Unassembled WGS sequence"/>
</dbReference>
<evidence type="ECO:0000313" key="1">
    <source>
        <dbReference type="EMBL" id="MDI4669746.1"/>
    </source>
</evidence>
<accession>A0ABT6U0R1</accession>
<reference evidence="1 2" key="1">
    <citation type="submission" date="2022-02" db="EMBL/GenBank/DDBJ databases">
        <title>Genome analysis of Beneficial Microorganisms for Coral consortium from Pocillopora damicornis.</title>
        <authorList>
            <person name="Rosado P.M."/>
            <person name="Cardoso P.M."/>
            <person name="Rosado J.G."/>
            <person name="Schultz J."/>
            <person name="Rocha U."/>
            <person name="Costa T.K."/>
            <person name="Peixoto R.S."/>
        </authorList>
    </citation>
    <scope>NUCLEOTIDE SEQUENCE [LARGE SCALE GENOMIC DNA]</scope>
    <source>
        <strain evidence="1 2">BMC5</strain>
    </source>
</reference>
<proteinExistence type="predicted"/>
<sequence length="115" mass="13260">MKFILDDIVIEHIENSDPISIKVGKVGCSHGYIDLEVNMLSISQANEALTTGGRPKSLKFGSALKGCKFKFSKQETKFYTGSMLWWCLPLSFRWEPLYCYEIKEVIRMIHYFKAL</sequence>
<dbReference type="EMBL" id="JAKUMG010000005">
    <property type="protein sequence ID" value="MDI4669746.1"/>
    <property type="molecule type" value="Genomic_DNA"/>
</dbReference>
<keyword evidence="2" id="KW-1185">Reference proteome</keyword>
<dbReference type="RefSeq" id="WP_175082832.1">
    <property type="nucleotide sequence ID" value="NZ_JAKUMG010000005.1"/>
</dbReference>
<name>A0ABT6U0R1_9GAMM</name>
<comment type="caution">
    <text evidence="1">The sequence shown here is derived from an EMBL/GenBank/DDBJ whole genome shotgun (WGS) entry which is preliminary data.</text>
</comment>
<gene>
    <name evidence="1" type="ORF">MKZ47_11650</name>
</gene>
<protein>
    <submittedName>
        <fullName evidence="1">Uncharacterized protein</fullName>
    </submittedName>
</protein>